<comment type="function">
    <text evidence="7">Catalyzes the formation of 4-diphosphocytidyl-2-C-methyl-D-erythritol from CTP and 2-C-methyl-D-erythritol 4-phosphate (MEP).</text>
</comment>
<accession>A0ABT5VJZ3</accession>
<evidence type="ECO:0000313" key="9">
    <source>
        <dbReference type="Proteomes" id="UP001148125"/>
    </source>
</evidence>
<evidence type="ECO:0000256" key="5">
    <source>
        <dbReference type="ARBA" id="ARBA00022695"/>
    </source>
</evidence>
<feature type="site" description="Transition state stabilizer" evidence="7">
    <location>
        <position position="15"/>
    </location>
</feature>
<dbReference type="PANTHER" id="PTHR32125">
    <property type="entry name" value="2-C-METHYL-D-ERYTHRITOL 4-PHOSPHATE CYTIDYLYLTRANSFERASE, CHLOROPLASTIC"/>
    <property type="match status" value="1"/>
</dbReference>
<dbReference type="Gene3D" id="3.90.550.10">
    <property type="entry name" value="Spore Coat Polysaccharide Biosynthesis Protein SpsA, Chain A"/>
    <property type="match status" value="1"/>
</dbReference>
<dbReference type="PANTHER" id="PTHR32125:SF4">
    <property type="entry name" value="2-C-METHYL-D-ERYTHRITOL 4-PHOSPHATE CYTIDYLYLTRANSFERASE, CHLOROPLASTIC"/>
    <property type="match status" value="1"/>
</dbReference>
<dbReference type="EMBL" id="JAOTPO010000020">
    <property type="protein sequence ID" value="MDE5415734.1"/>
    <property type="molecule type" value="Genomic_DNA"/>
</dbReference>
<dbReference type="Proteomes" id="UP001148125">
    <property type="component" value="Unassembled WGS sequence"/>
</dbReference>
<dbReference type="SUPFAM" id="SSF53448">
    <property type="entry name" value="Nucleotide-diphospho-sugar transferases"/>
    <property type="match status" value="1"/>
</dbReference>
<evidence type="ECO:0000313" key="8">
    <source>
        <dbReference type="EMBL" id="MDE5415734.1"/>
    </source>
</evidence>
<evidence type="ECO:0000256" key="2">
    <source>
        <dbReference type="ARBA" id="ARBA00004787"/>
    </source>
</evidence>
<organism evidence="8 9">
    <name type="scientific">Alkalihalobacterium chitinilyticum</name>
    <dbReference type="NCBI Taxonomy" id="2980103"/>
    <lineage>
        <taxon>Bacteria</taxon>
        <taxon>Bacillati</taxon>
        <taxon>Bacillota</taxon>
        <taxon>Bacilli</taxon>
        <taxon>Bacillales</taxon>
        <taxon>Bacillaceae</taxon>
        <taxon>Alkalihalobacterium</taxon>
    </lineage>
</organism>
<feature type="site" description="Positions MEP for the nucleophilic attack" evidence="7">
    <location>
        <position position="152"/>
    </location>
</feature>
<dbReference type="InterPro" id="IPR001228">
    <property type="entry name" value="IspD"/>
</dbReference>
<comment type="caution">
    <text evidence="8">The sequence shown here is derived from an EMBL/GenBank/DDBJ whole genome shotgun (WGS) entry which is preliminary data.</text>
</comment>
<name>A0ABT5VJZ3_9BACI</name>
<keyword evidence="6 7" id="KW-0414">Isoprene biosynthesis</keyword>
<dbReference type="InterPro" id="IPR050088">
    <property type="entry name" value="IspD/TarI_cytidylyltransf_bact"/>
</dbReference>
<comment type="pathway">
    <text evidence="2 7">Isoprenoid biosynthesis; isopentenyl diphosphate biosynthesis via DXP pathway; isopentenyl diphosphate from 1-deoxy-D-xylulose 5-phosphate: step 2/6.</text>
</comment>
<dbReference type="NCBIfam" id="TIGR00453">
    <property type="entry name" value="ispD"/>
    <property type="match status" value="1"/>
</dbReference>
<proteinExistence type="inferred from homology"/>
<evidence type="ECO:0000256" key="7">
    <source>
        <dbReference type="HAMAP-Rule" id="MF_00108"/>
    </source>
</evidence>
<comment type="catalytic activity">
    <reaction evidence="1 7">
        <text>2-C-methyl-D-erythritol 4-phosphate + CTP + H(+) = 4-CDP-2-C-methyl-D-erythritol + diphosphate</text>
        <dbReference type="Rhea" id="RHEA:13429"/>
        <dbReference type="ChEBI" id="CHEBI:15378"/>
        <dbReference type="ChEBI" id="CHEBI:33019"/>
        <dbReference type="ChEBI" id="CHEBI:37563"/>
        <dbReference type="ChEBI" id="CHEBI:57823"/>
        <dbReference type="ChEBI" id="CHEBI:58262"/>
        <dbReference type="EC" id="2.7.7.60"/>
    </reaction>
</comment>
<dbReference type="HAMAP" id="MF_00108">
    <property type="entry name" value="IspD"/>
    <property type="match status" value="1"/>
</dbReference>
<keyword evidence="9" id="KW-1185">Reference proteome</keyword>
<protein>
    <recommendedName>
        <fullName evidence="7">2-C-methyl-D-erythritol 4-phosphate cytidylyltransferase</fullName>
        <ecNumber evidence="7">2.7.7.60</ecNumber>
    </recommendedName>
    <alternativeName>
        <fullName evidence="7">4-diphosphocytidyl-2C-methyl-D-erythritol synthase</fullName>
    </alternativeName>
    <alternativeName>
        <fullName evidence="7">MEP cytidylyltransferase</fullName>
        <shortName evidence="7">MCT</shortName>
    </alternativeName>
</protein>
<dbReference type="InterPro" id="IPR034683">
    <property type="entry name" value="IspD/TarI"/>
</dbReference>
<feature type="site" description="Positions MEP for the nucleophilic attack" evidence="7">
    <location>
        <position position="208"/>
    </location>
</feature>
<keyword evidence="5 7" id="KW-0548">Nucleotidyltransferase</keyword>
<dbReference type="RefSeq" id="WP_275120336.1">
    <property type="nucleotide sequence ID" value="NZ_JAOTPO010000020.1"/>
</dbReference>
<evidence type="ECO:0000256" key="3">
    <source>
        <dbReference type="ARBA" id="ARBA00009789"/>
    </source>
</evidence>
<keyword evidence="4 7" id="KW-0808">Transferase</keyword>
<dbReference type="CDD" id="cd02516">
    <property type="entry name" value="CDP-ME_synthetase"/>
    <property type="match status" value="1"/>
</dbReference>
<dbReference type="InterPro" id="IPR029044">
    <property type="entry name" value="Nucleotide-diphossugar_trans"/>
</dbReference>
<comment type="similarity">
    <text evidence="3 7">Belongs to the IspD/TarI cytidylyltransferase family. IspD subfamily.</text>
</comment>
<gene>
    <name evidence="7 8" type="primary">ispD</name>
    <name evidence="8" type="ORF">N7Z68_20510</name>
</gene>
<reference evidence="8" key="1">
    <citation type="submission" date="2024-05" db="EMBL/GenBank/DDBJ databases">
        <title>Alkalihalobacillus sp. strain MEB203 novel alkaliphilic bacterium from Lonar Lake, India.</title>
        <authorList>
            <person name="Joshi A."/>
            <person name="Thite S."/>
            <person name="Mengade P."/>
        </authorList>
    </citation>
    <scope>NUCLEOTIDE SEQUENCE</scope>
    <source>
        <strain evidence="8">MEB 203</strain>
    </source>
</reference>
<dbReference type="PROSITE" id="PS01295">
    <property type="entry name" value="ISPD"/>
    <property type="match status" value="1"/>
</dbReference>
<sequence>MNYSVVIPAAGQGKRMKAGQNKQFLQLSSIPLIIHTLLVFEKDPWCREIILVTNQEEKEVMKNLVHDFNLQKVNDYVMGGSERQYSVANGLDAIKDETIVLIHDGARPFIEQAKIHELVLCANETGAAVIAVPVKDTIKKVTESKVETTMERSSLWAVQTPQAFRLSLIKKAHELAKQQSFLGTDDASLVENMNEVVAIVEGDYLNMKLTTPEDLLFAEAILASRKGKE</sequence>
<evidence type="ECO:0000256" key="1">
    <source>
        <dbReference type="ARBA" id="ARBA00001282"/>
    </source>
</evidence>
<evidence type="ECO:0000256" key="6">
    <source>
        <dbReference type="ARBA" id="ARBA00023229"/>
    </source>
</evidence>
<evidence type="ECO:0000256" key="4">
    <source>
        <dbReference type="ARBA" id="ARBA00022679"/>
    </source>
</evidence>
<dbReference type="InterPro" id="IPR018294">
    <property type="entry name" value="ISPD_synthase_CS"/>
</dbReference>
<dbReference type="GO" id="GO:0050518">
    <property type="term" value="F:2-C-methyl-D-erythritol 4-phosphate cytidylyltransferase activity"/>
    <property type="evidence" value="ECO:0007669"/>
    <property type="project" value="UniProtKB-EC"/>
</dbReference>
<feature type="site" description="Transition state stabilizer" evidence="7">
    <location>
        <position position="22"/>
    </location>
</feature>
<dbReference type="EC" id="2.7.7.60" evidence="7"/>
<dbReference type="Pfam" id="PF01128">
    <property type="entry name" value="IspD"/>
    <property type="match status" value="1"/>
</dbReference>